<dbReference type="Proteomes" id="UP000058857">
    <property type="component" value="Chromosome 1"/>
</dbReference>
<evidence type="ECO:0000313" key="2">
    <source>
        <dbReference type="Proteomes" id="UP000058857"/>
    </source>
</evidence>
<reference evidence="1 2" key="1">
    <citation type="journal article" date="2015" name="PLoS Negl. Trop. Dis.">
        <title>Distribution of Plasmids in Distinct Leptospira Pathogenic Species.</title>
        <authorList>
            <person name="Wang Y."/>
            <person name="Zhuang X."/>
            <person name="Zhong Y."/>
            <person name="Zhang C."/>
            <person name="Zhang Y."/>
            <person name="Zeng L."/>
            <person name="Zhu Y."/>
            <person name="He P."/>
            <person name="Dong K."/>
            <person name="Pal U."/>
            <person name="Guo X."/>
            <person name="Qin J."/>
        </authorList>
    </citation>
    <scope>NUCLEOTIDE SEQUENCE [LARGE SCALE GENOMIC DNA]</scope>
    <source>
        <strain evidence="1 2">56604</strain>
    </source>
</reference>
<protein>
    <submittedName>
        <fullName evidence="1">Uncharacterized protein</fullName>
    </submittedName>
</protein>
<dbReference type="PATRIC" id="fig|280505.15.peg.1579"/>
<accession>A0A0S2IQH4</accession>
<name>A0A0S2IQH4_LEPBO</name>
<gene>
    <name evidence="1" type="ORF">LBBP_01616</name>
</gene>
<dbReference type="AlphaFoldDB" id="A0A0S2IQH4"/>
<proteinExistence type="predicted"/>
<evidence type="ECO:0000313" key="1">
    <source>
        <dbReference type="EMBL" id="ALO25905.1"/>
    </source>
</evidence>
<sequence length="47" mass="5600">MIKIYFDGSIKSFFSNKVGRIFYEVNLIPEEFFLLRVYPKTVQCGNF</sequence>
<dbReference type="EMBL" id="CP012029">
    <property type="protein sequence ID" value="ALO25905.1"/>
    <property type="molecule type" value="Genomic_DNA"/>
</dbReference>
<organism evidence="1">
    <name type="scientific">Leptospira borgpetersenii serovar Ballum</name>
    <dbReference type="NCBI Taxonomy" id="280505"/>
    <lineage>
        <taxon>Bacteria</taxon>
        <taxon>Pseudomonadati</taxon>
        <taxon>Spirochaetota</taxon>
        <taxon>Spirochaetia</taxon>
        <taxon>Leptospirales</taxon>
        <taxon>Leptospiraceae</taxon>
        <taxon>Leptospira</taxon>
    </lineage>
</organism>